<reference evidence="1" key="1">
    <citation type="submission" date="2022-08" db="EMBL/GenBank/DDBJ databases">
        <authorList>
            <person name="Kallberg Y."/>
            <person name="Tangrot J."/>
            <person name="Rosling A."/>
        </authorList>
    </citation>
    <scope>NUCLEOTIDE SEQUENCE</scope>
    <source>
        <strain evidence="1">Wild A</strain>
    </source>
</reference>
<dbReference type="OrthoDB" id="2411376at2759"/>
<dbReference type="Proteomes" id="UP001153678">
    <property type="component" value="Unassembled WGS sequence"/>
</dbReference>
<evidence type="ECO:0000313" key="2">
    <source>
        <dbReference type="Proteomes" id="UP001153678"/>
    </source>
</evidence>
<proteinExistence type="predicted"/>
<organism evidence="1 2">
    <name type="scientific">Funneliformis geosporum</name>
    <dbReference type="NCBI Taxonomy" id="1117311"/>
    <lineage>
        <taxon>Eukaryota</taxon>
        <taxon>Fungi</taxon>
        <taxon>Fungi incertae sedis</taxon>
        <taxon>Mucoromycota</taxon>
        <taxon>Glomeromycotina</taxon>
        <taxon>Glomeromycetes</taxon>
        <taxon>Glomerales</taxon>
        <taxon>Glomeraceae</taxon>
        <taxon>Funneliformis</taxon>
    </lineage>
</organism>
<gene>
    <name evidence="1" type="ORF">FWILDA_LOCUS16363</name>
</gene>
<dbReference type="AlphaFoldDB" id="A0A9W4T893"/>
<feature type="non-terminal residue" evidence="1">
    <location>
        <position position="132"/>
    </location>
</feature>
<name>A0A9W4T893_9GLOM</name>
<comment type="caution">
    <text evidence="1">The sequence shown here is derived from an EMBL/GenBank/DDBJ whole genome shotgun (WGS) entry which is preliminary data.</text>
</comment>
<dbReference type="Gene3D" id="3.90.1600.10">
    <property type="entry name" value="Palm domain of DNA polymerase"/>
    <property type="match status" value="1"/>
</dbReference>
<evidence type="ECO:0000313" key="1">
    <source>
        <dbReference type="EMBL" id="CAI2194010.1"/>
    </source>
</evidence>
<dbReference type="InterPro" id="IPR023211">
    <property type="entry name" value="DNA_pol_palm_dom_sf"/>
</dbReference>
<dbReference type="SUPFAM" id="SSF56672">
    <property type="entry name" value="DNA/RNA polymerases"/>
    <property type="match status" value="1"/>
</dbReference>
<dbReference type="EMBL" id="CAMKVN010010320">
    <property type="protein sequence ID" value="CAI2194010.1"/>
    <property type="molecule type" value="Genomic_DNA"/>
</dbReference>
<sequence>MAYNLFPEKFIFDPNDADITQTEKKGLYLTVLKDLFNKRLNLKDLKQKALKVYMNTFYEEAENSLSPIFLRELACRTTIAEKYNLNLIAEFISKKGFDIKYRNTDSLYLTCPDRYYKKCDESFSRKELSKEA</sequence>
<keyword evidence="2" id="KW-1185">Reference proteome</keyword>
<dbReference type="InterPro" id="IPR043502">
    <property type="entry name" value="DNA/RNA_pol_sf"/>
</dbReference>
<accession>A0A9W4T893</accession>
<protein>
    <submittedName>
        <fullName evidence="1">1937_t:CDS:1</fullName>
    </submittedName>
</protein>